<dbReference type="NCBIfam" id="NF038133">
    <property type="entry name" value="choice_anch_L"/>
    <property type="match status" value="1"/>
</dbReference>
<protein>
    <submittedName>
        <fullName evidence="2">Gliding motility-associated C-terminal domain-containing protein</fullName>
    </submittedName>
</protein>
<keyword evidence="1" id="KW-0732">Signal</keyword>
<dbReference type="RefSeq" id="WP_127822762.1">
    <property type="nucleotide sequence ID" value="NZ_RQSM01000001.1"/>
</dbReference>
<proteinExistence type="predicted"/>
<comment type="caution">
    <text evidence="2">The sequence shown here is derived from an EMBL/GenBank/DDBJ whole genome shotgun (WGS) entry which is preliminary data.</text>
</comment>
<sequence>MIKRYLLLLVFFIDFYSHAQFISVETNRTPDDLVRNTLTQSVCINVSNVKSSTGTNYGSTNGIGYFKNTNPAFPISEGIILSTGNALKSIGPNTSRLQDGIDTWPGDSDLTSVFTTDPAFPAIFLNATKLEFDFTSLSSHIQLPFIFSSEEYGTYQCNTYDGIAILLTHPDGTVENLALVPNTKLPISVETIRDNLYNSSCSSANPTFFGSFNGGISTNISPTNYNGQTVLLTASKNNLIKGATYHLKIVIADRNVTSDDSAIFLGRANFVLNTSPLGPDLTLCTNNGINEPYILQSGLDSSLYDFEWRDHNNNLMGSNSPNLPLNQAGTYRLIYYIKSTPCIAGQDEIKISYQNAPSSVNPKDLYKCNTNSNRYDFDLSFNQSLLNPTGALSISFHETLVDAQQNTNSISTNYNVIANTFPKTIWTRVQNTNGCYNTKSFDLQLTPTPSLIKPADITKCENTSGSGQTSISAQEFKTLTNSLLNGLPNAIYQIDYHLQPDFSDAPIDPNVSFTTSNNTIYIKLFVKTDTTCFVSESFKIIVIPRPTLEIIKDQYVCIQYTLPEQPNGAQYWSGPNQTGINWPAGTNITVDGTLVYQYISSGNLSDCYVESSFTVHVVKSNQLVPKTLTSCDNYIIPNPRIPGSNYFLDSALTQQILPGTSITTIGETTLYVNYVFSNPNCPPITTSFKINISKSPTINNTFTNLFSCLPITNLPVLITDVGTADYYTYDSSTGTYSSLIFPINKTTHVYTYAINNNCRSNITDFWVFIGDIGLKDIDSCNSFYTLNPPIMGEFRDAPNGGGNLIKTPKTITQNTTIYHYIEGASCTYNTSFSINFHQPYLISPEEAKSCISYILPIESQGGRYFTLQGGPNTLGNTELFPNNEIKASTTLWIYKESTTAPNTLTPKCFNEVPWIITIFNKPTIDVRGDQITCFKYDLTPLTNGRYYEDPNGQNLITSLTIDSGDLRPGIEQTTRIKTIYIYAQNPVVSNCYSQSSFTITFDSLEVPTQKDLLVCNSYTLPSLPLNMLYYDSPMDPAHPELPHPGKIIPAGTTYTSSNFISPIYVYTSTNNKLKCIDEKSFKLTIIPQPVAPKNITTPSICDDFQDPFDGIYQFDLSTINSSVLGNVTSTHDLKVDYFRSFNEANDLNATPLNIKYINDTPFNQSIWARLSSSKLNSCFDVSNEIKLIIEPLPKSSLQPEYIICEDYATGTLYNQAVLNTGLSLNNHQFKWFYNNTPLTAKTPSITVSQDGNYAVMITNTTTNCTKNYITKVTKYKPYLVLEYSDAFEIPSFIKVTVLGNGSNNYSYQLDNGNYQDSNIFYNVSSGEHSIASKDNLGHCSPAPITISIINHPKFFTPNGDGYNDYWNIPDLLKSNPTASIQIFDRYEKLIQRFSPNSKGWDGTSEGIPLPADDYWFTVEYNEKNSTKIFKSHFSLKR</sequence>
<gene>
    <name evidence="2" type="ORF">EH230_00330</name>
</gene>
<dbReference type="Pfam" id="PF13585">
    <property type="entry name" value="CHU_C"/>
    <property type="match status" value="1"/>
</dbReference>
<dbReference type="InterPro" id="IPR049804">
    <property type="entry name" value="Choice_anch_L"/>
</dbReference>
<dbReference type="NCBIfam" id="TIGR04131">
    <property type="entry name" value="Bac_Flav_CTERM"/>
    <property type="match status" value="1"/>
</dbReference>
<evidence type="ECO:0000256" key="1">
    <source>
        <dbReference type="SAM" id="SignalP"/>
    </source>
</evidence>
<feature type="chain" id="PRO_5019117683" evidence="1">
    <location>
        <begin position="20"/>
        <end position="1437"/>
    </location>
</feature>
<evidence type="ECO:0000313" key="3">
    <source>
        <dbReference type="Proteomes" id="UP000288951"/>
    </source>
</evidence>
<accession>A0A437UEB8</accession>
<organism evidence="2 3">
    <name type="scientific">Flavobacterium columnare</name>
    <dbReference type="NCBI Taxonomy" id="996"/>
    <lineage>
        <taxon>Bacteria</taxon>
        <taxon>Pseudomonadati</taxon>
        <taxon>Bacteroidota</taxon>
        <taxon>Flavobacteriia</taxon>
        <taxon>Flavobacteriales</taxon>
        <taxon>Flavobacteriaceae</taxon>
        <taxon>Flavobacterium</taxon>
    </lineage>
</organism>
<dbReference type="InterPro" id="IPR026341">
    <property type="entry name" value="T9SS_type_B"/>
</dbReference>
<evidence type="ECO:0000313" key="2">
    <source>
        <dbReference type="EMBL" id="RVU91983.1"/>
    </source>
</evidence>
<feature type="signal peptide" evidence="1">
    <location>
        <begin position="1"/>
        <end position="19"/>
    </location>
</feature>
<name>A0A437UEB8_9FLAO</name>
<dbReference type="Proteomes" id="UP000288951">
    <property type="component" value="Unassembled WGS sequence"/>
</dbReference>
<dbReference type="OrthoDB" id="9765926at2"/>
<dbReference type="EMBL" id="RQSM01000001">
    <property type="protein sequence ID" value="RVU91983.1"/>
    <property type="molecule type" value="Genomic_DNA"/>
</dbReference>
<reference evidence="2" key="1">
    <citation type="submission" date="2018-12" db="EMBL/GenBank/DDBJ databases">
        <title>Draft genome sequence of Flaovobacterium columnare ARS1 isolated from channel catfish in Alabama.</title>
        <authorList>
            <person name="Cai W."/>
            <person name="Arias C."/>
        </authorList>
    </citation>
    <scope>NUCLEOTIDE SEQUENCE [LARGE SCALE GENOMIC DNA]</scope>
    <source>
        <strain evidence="2">ARS1</strain>
    </source>
</reference>
<keyword evidence="3" id="KW-1185">Reference proteome</keyword>